<evidence type="ECO:0000313" key="4">
    <source>
        <dbReference type="Proteomes" id="UP001611415"/>
    </source>
</evidence>
<dbReference type="InterPro" id="IPR003593">
    <property type="entry name" value="AAA+_ATPase"/>
</dbReference>
<dbReference type="Gene3D" id="3.40.50.300">
    <property type="entry name" value="P-loop containing nucleotide triphosphate hydrolases"/>
    <property type="match status" value="1"/>
</dbReference>
<dbReference type="Proteomes" id="UP001611415">
    <property type="component" value="Unassembled WGS sequence"/>
</dbReference>
<accession>A0ABW7X935</accession>
<organism evidence="3 4">
    <name type="scientific">Nocardia xishanensis</name>
    <dbReference type="NCBI Taxonomy" id="238964"/>
    <lineage>
        <taxon>Bacteria</taxon>
        <taxon>Bacillati</taxon>
        <taxon>Actinomycetota</taxon>
        <taxon>Actinomycetes</taxon>
        <taxon>Mycobacteriales</taxon>
        <taxon>Nocardiaceae</taxon>
        <taxon>Nocardia</taxon>
    </lineage>
</organism>
<dbReference type="Pfam" id="PF13671">
    <property type="entry name" value="AAA_33"/>
    <property type="match status" value="1"/>
</dbReference>
<gene>
    <name evidence="3" type="ORF">ACH49W_29545</name>
</gene>
<dbReference type="EMBL" id="JBIRYO010000025">
    <property type="protein sequence ID" value="MFI2477539.1"/>
    <property type="molecule type" value="Genomic_DNA"/>
</dbReference>
<name>A0ABW7X935_9NOCA</name>
<evidence type="ECO:0000259" key="2">
    <source>
        <dbReference type="SMART" id="SM00382"/>
    </source>
</evidence>
<proteinExistence type="predicted"/>
<feature type="compositionally biased region" description="Basic and acidic residues" evidence="1">
    <location>
        <begin position="127"/>
        <end position="136"/>
    </location>
</feature>
<dbReference type="RefSeq" id="WP_357402084.1">
    <property type="nucleotide sequence ID" value="NZ_JBEYCD010000003.1"/>
</dbReference>
<sequence>MASPVLTVVTGRPGTGKTTLARSLAREIGCPAIVHDEVTQGMVLANSPTRTTGLDLAFERPALTVFFDVIAVLARAGVTAVAEAALPGRLWHPRLEALTGLAQFRILLCTAPTSIVRARIQQRIETDPNRRARSDELLESVDPDTAPEREFDPGIATVPMLTVDTTHGYQPGLVAISRFATRPDPDEALEA</sequence>
<evidence type="ECO:0000256" key="1">
    <source>
        <dbReference type="SAM" id="MobiDB-lite"/>
    </source>
</evidence>
<dbReference type="SUPFAM" id="SSF52540">
    <property type="entry name" value="P-loop containing nucleoside triphosphate hydrolases"/>
    <property type="match status" value="1"/>
</dbReference>
<reference evidence="3 4" key="1">
    <citation type="submission" date="2024-10" db="EMBL/GenBank/DDBJ databases">
        <title>The Natural Products Discovery Center: Release of the First 8490 Sequenced Strains for Exploring Actinobacteria Biosynthetic Diversity.</title>
        <authorList>
            <person name="Kalkreuter E."/>
            <person name="Kautsar S.A."/>
            <person name="Yang D."/>
            <person name="Bader C.D."/>
            <person name="Teijaro C.N."/>
            <person name="Fluegel L."/>
            <person name="Davis C.M."/>
            <person name="Simpson J.R."/>
            <person name="Lauterbach L."/>
            <person name="Steele A.D."/>
            <person name="Gui C."/>
            <person name="Meng S."/>
            <person name="Li G."/>
            <person name="Viehrig K."/>
            <person name="Ye F."/>
            <person name="Su P."/>
            <person name="Kiefer A.F."/>
            <person name="Nichols A."/>
            <person name="Cepeda A.J."/>
            <person name="Yan W."/>
            <person name="Fan B."/>
            <person name="Jiang Y."/>
            <person name="Adhikari A."/>
            <person name="Zheng C.-J."/>
            <person name="Schuster L."/>
            <person name="Cowan T.M."/>
            <person name="Smanski M.J."/>
            <person name="Chevrette M.G."/>
            <person name="De Carvalho L.P.S."/>
            <person name="Shen B."/>
        </authorList>
    </citation>
    <scope>NUCLEOTIDE SEQUENCE [LARGE SCALE GENOMIC DNA]</scope>
    <source>
        <strain evidence="3 4">NPDC019275</strain>
    </source>
</reference>
<feature type="region of interest" description="Disordered" evidence="1">
    <location>
        <begin position="127"/>
        <end position="152"/>
    </location>
</feature>
<keyword evidence="4" id="KW-1185">Reference proteome</keyword>
<dbReference type="InterPro" id="IPR027417">
    <property type="entry name" value="P-loop_NTPase"/>
</dbReference>
<feature type="domain" description="AAA+ ATPase" evidence="2">
    <location>
        <begin position="3"/>
        <end position="130"/>
    </location>
</feature>
<dbReference type="SMART" id="SM00382">
    <property type="entry name" value="AAA"/>
    <property type="match status" value="1"/>
</dbReference>
<comment type="caution">
    <text evidence="3">The sequence shown here is derived from an EMBL/GenBank/DDBJ whole genome shotgun (WGS) entry which is preliminary data.</text>
</comment>
<protein>
    <submittedName>
        <fullName evidence="3">AAA family ATPase</fullName>
    </submittedName>
</protein>
<evidence type="ECO:0000313" key="3">
    <source>
        <dbReference type="EMBL" id="MFI2477539.1"/>
    </source>
</evidence>